<organism evidence="1 2">
    <name type="scientific">Frateuria aurantia (strain ATCC 33424 / DSM 6220 / KCTC 2777 / LMG 1558 / NBRC 3245 / NCIMB 13370)</name>
    <name type="common">Acetobacter aurantius</name>
    <dbReference type="NCBI Taxonomy" id="767434"/>
    <lineage>
        <taxon>Bacteria</taxon>
        <taxon>Pseudomonadati</taxon>
        <taxon>Pseudomonadota</taxon>
        <taxon>Gammaproteobacteria</taxon>
        <taxon>Lysobacterales</taxon>
        <taxon>Rhodanobacteraceae</taxon>
        <taxon>Frateuria</taxon>
    </lineage>
</organism>
<dbReference type="KEGG" id="fau:Fraau_1600"/>
<accession>H8L6T1</accession>
<sequence>MSSGCGHGRSLVRLLHADPVRWQALQAVRSLQLEDGWIGAGFVRDAVWDHLHGQVVSLPFGDVDVVWFDHEHPGRAADRIHESMLTALMPQLRWSVKNQARMHRRNGDAAYLSVADAIARWPETATAVAVRLDAGGRVEIMAPWGLDDLFDLRLRPTPAFSGDKHPIYRQRVAAKAWLQRYPGLHVE</sequence>
<name>H8L6T1_FRAAD</name>
<evidence type="ECO:0008006" key="3">
    <source>
        <dbReference type="Google" id="ProtNLM"/>
    </source>
</evidence>
<dbReference type="EMBL" id="CP003350">
    <property type="protein sequence ID" value="AFC86017.1"/>
    <property type="molecule type" value="Genomic_DNA"/>
</dbReference>
<dbReference type="eggNOG" id="COG3575">
    <property type="taxonomic scope" value="Bacteria"/>
</dbReference>
<dbReference type="PANTHER" id="PTHR39166:SF1">
    <property type="entry name" value="BLL1166 PROTEIN"/>
    <property type="match status" value="1"/>
</dbReference>
<keyword evidence="2" id="KW-1185">Reference proteome</keyword>
<evidence type="ECO:0000313" key="2">
    <source>
        <dbReference type="Proteomes" id="UP000005234"/>
    </source>
</evidence>
<dbReference type="HOGENOM" id="CLU_092842_1_0_6"/>
<dbReference type="InterPro" id="IPR009267">
    <property type="entry name" value="NTP_transf_6"/>
</dbReference>
<dbReference type="OrthoDB" id="9805247at2"/>
<dbReference type="AlphaFoldDB" id="H8L6T1"/>
<proteinExistence type="predicted"/>
<evidence type="ECO:0000313" key="1">
    <source>
        <dbReference type="EMBL" id="AFC86017.1"/>
    </source>
</evidence>
<dbReference type="STRING" id="767434.Fraau_1600"/>
<reference evidence="1" key="1">
    <citation type="submission" date="2012-02" db="EMBL/GenBank/DDBJ databases">
        <title>The complete genome of Frateuria aurantia DSM 6220.</title>
        <authorList>
            <consortium name="US DOE Joint Genome Institute (JGI-PGF)"/>
            <person name="Lucas S."/>
            <person name="Copeland A."/>
            <person name="Lapidus A."/>
            <person name="Glavina del Rio T."/>
            <person name="Dalin E."/>
            <person name="Tice H."/>
            <person name="Bruce D."/>
            <person name="Goodwin L."/>
            <person name="Pitluck S."/>
            <person name="Peters L."/>
            <person name="Ovchinnikova G."/>
            <person name="Teshima H."/>
            <person name="Kyrpides N."/>
            <person name="Mavromatis K."/>
            <person name="Ivanova N."/>
            <person name="Brettin T."/>
            <person name="Detter J.C."/>
            <person name="Han C."/>
            <person name="Larimer F."/>
            <person name="Land M."/>
            <person name="Hauser L."/>
            <person name="Markowitz V."/>
            <person name="Cheng J.-F."/>
            <person name="Hugenholtz P."/>
            <person name="Woyke T."/>
            <person name="Wu D."/>
            <person name="Brambilla E."/>
            <person name="Klenk H.-P."/>
            <person name="Eisen J.A."/>
        </authorList>
    </citation>
    <scope>NUCLEOTIDE SEQUENCE</scope>
    <source>
        <strain evidence="1">DSM 6220</strain>
    </source>
</reference>
<dbReference type="Pfam" id="PF06042">
    <property type="entry name" value="NTP_transf_6"/>
    <property type="match status" value="1"/>
</dbReference>
<dbReference type="Proteomes" id="UP000005234">
    <property type="component" value="Chromosome"/>
</dbReference>
<protein>
    <recommendedName>
        <fullName evidence="3">Nucleotidyltransferase family protein</fullName>
    </recommendedName>
</protein>
<dbReference type="RefSeq" id="WP_014403022.1">
    <property type="nucleotide sequence ID" value="NC_017033.1"/>
</dbReference>
<dbReference type="PANTHER" id="PTHR39166">
    <property type="entry name" value="BLL1166 PROTEIN"/>
    <property type="match status" value="1"/>
</dbReference>
<gene>
    <name evidence="1" type="ordered locus">Fraau_1600</name>
</gene>